<dbReference type="PANTHER" id="PTHR35371">
    <property type="entry name" value="INNER MEMBRANE PROTEIN"/>
    <property type="match status" value="1"/>
</dbReference>
<evidence type="ECO:0000256" key="4">
    <source>
        <dbReference type="ARBA" id="ARBA00023136"/>
    </source>
</evidence>
<evidence type="ECO:0000256" key="3">
    <source>
        <dbReference type="ARBA" id="ARBA00022989"/>
    </source>
</evidence>
<evidence type="ECO:0000256" key="2">
    <source>
        <dbReference type="ARBA" id="ARBA00022692"/>
    </source>
</evidence>
<keyword evidence="3 5" id="KW-1133">Transmembrane helix</keyword>
<keyword evidence="2 5" id="KW-0812">Transmembrane</keyword>
<dbReference type="InterPro" id="IPR001129">
    <property type="entry name" value="Membr-assoc_MAPEG"/>
</dbReference>
<dbReference type="AlphaFoldDB" id="A0A2D2AZE5"/>
<dbReference type="PANTHER" id="PTHR35371:SF1">
    <property type="entry name" value="BLR7753 PROTEIN"/>
    <property type="match status" value="1"/>
</dbReference>
<keyword evidence="7" id="KW-1185">Reference proteome</keyword>
<proteinExistence type="predicted"/>
<dbReference type="Gene3D" id="1.20.120.550">
    <property type="entry name" value="Membrane associated eicosanoid/glutathione metabolism-like domain"/>
    <property type="match status" value="1"/>
</dbReference>
<dbReference type="Pfam" id="PF01124">
    <property type="entry name" value="MAPEG"/>
    <property type="match status" value="1"/>
</dbReference>
<evidence type="ECO:0000313" key="7">
    <source>
        <dbReference type="Proteomes" id="UP000228945"/>
    </source>
</evidence>
<dbReference type="RefSeq" id="WP_099622639.1">
    <property type="nucleotide sequence ID" value="NZ_CP024201.1"/>
</dbReference>
<dbReference type="Proteomes" id="UP000228945">
    <property type="component" value="Chromosome"/>
</dbReference>
<organism evidence="6 7">
    <name type="scientific">Caulobacter mirabilis</name>
    <dbReference type="NCBI Taxonomy" id="69666"/>
    <lineage>
        <taxon>Bacteria</taxon>
        <taxon>Pseudomonadati</taxon>
        <taxon>Pseudomonadota</taxon>
        <taxon>Alphaproteobacteria</taxon>
        <taxon>Caulobacterales</taxon>
        <taxon>Caulobacteraceae</taxon>
        <taxon>Caulobacter</taxon>
    </lineage>
</organism>
<protein>
    <recommendedName>
        <fullName evidence="8">MAPEG family protein</fullName>
    </recommendedName>
</protein>
<dbReference type="InterPro" id="IPR023352">
    <property type="entry name" value="MAPEG-like_dom_sf"/>
</dbReference>
<dbReference type="SUPFAM" id="SSF161084">
    <property type="entry name" value="MAPEG domain-like"/>
    <property type="match status" value="1"/>
</dbReference>
<accession>A0A2D2AZE5</accession>
<evidence type="ECO:0000256" key="5">
    <source>
        <dbReference type="SAM" id="Phobius"/>
    </source>
</evidence>
<reference evidence="6 7" key="1">
    <citation type="submission" date="2017-10" db="EMBL/GenBank/DDBJ databases">
        <title>Genome sequence of Caulobacter mirabilis FWC38.</title>
        <authorList>
            <person name="Fiebig A."/>
            <person name="Crosson S."/>
        </authorList>
    </citation>
    <scope>NUCLEOTIDE SEQUENCE [LARGE SCALE GENOMIC DNA]</scope>
    <source>
        <strain evidence="6 7">FWC 38</strain>
    </source>
</reference>
<evidence type="ECO:0000313" key="6">
    <source>
        <dbReference type="EMBL" id="ATQ43388.1"/>
    </source>
</evidence>
<dbReference type="OrthoDB" id="7743618at2"/>
<dbReference type="KEGG" id="cmb:CSW64_13690"/>
<feature type="transmembrane region" description="Helical" evidence="5">
    <location>
        <begin position="84"/>
        <end position="105"/>
    </location>
</feature>
<feature type="transmembrane region" description="Helical" evidence="5">
    <location>
        <begin position="6"/>
        <end position="25"/>
    </location>
</feature>
<name>A0A2D2AZE5_9CAUL</name>
<gene>
    <name evidence="6" type="ORF">CSW64_13690</name>
</gene>
<dbReference type="GO" id="GO:0016020">
    <property type="term" value="C:membrane"/>
    <property type="evidence" value="ECO:0007669"/>
    <property type="project" value="UniProtKB-SubCell"/>
</dbReference>
<evidence type="ECO:0008006" key="8">
    <source>
        <dbReference type="Google" id="ProtNLM"/>
    </source>
</evidence>
<comment type="subcellular location">
    <subcellularLocation>
        <location evidence="1">Membrane</location>
    </subcellularLocation>
</comment>
<dbReference type="EMBL" id="CP024201">
    <property type="protein sequence ID" value="ATQ43388.1"/>
    <property type="molecule type" value="Genomic_DNA"/>
</dbReference>
<sequence>MTWELKILAWTLVLAFVQILLFDFARTGQYGLKWNTGPRDETDLPPLSAQAGRLKRAQDNLFETLPLFIAAVLIAHVADRNGVLTHWGTAIYLAGRVAYVPLYAFGVRNIRSLAWLVSIAGLAMVAWAILV</sequence>
<feature type="transmembrane region" description="Helical" evidence="5">
    <location>
        <begin position="112"/>
        <end position="130"/>
    </location>
</feature>
<keyword evidence="4 5" id="KW-0472">Membrane</keyword>
<evidence type="ECO:0000256" key="1">
    <source>
        <dbReference type="ARBA" id="ARBA00004370"/>
    </source>
</evidence>